<keyword evidence="5 16" id="KW-0812">Transmembrane</keyword>
<dbReference type="InterPro" id="IPR000276">
    <property type="entry name" value="GPCR_Rhodpsn"/>
</dbReference>
<dbReference type="PRINTS" id="PR00237">
    <property type="entry name" value="GPCRRHODOPSN"/>
</dbReference>
<name>A0A835G591_SPOEX</name>
<keyword evidence="8" id="KW-0157">Chromophore</keyword>
<evidence type="ECO:0000256" key="14">
    <source>
        <dbReference type="ARBA" id="ARBA00023224"/>
    </source>
</evidence>
<dbReference type="SUPFAM" id="SSF81321">
    <property type="entry name" value="Family A G protein-coupled receptor-like"/>
    <property type="match status" value="1"/>
</dbReference>
<dbReference type="InterPro" id="IPR001760">
    <property type="entry name" value="Opsin"/>
</dbReference>
<keyword evidence="4" id="KW-0716">Sensory transduction</keyword>
<dbReference type="GO" id="GO:0007601">
    <property type="term" value="P:visual perception"/>
    <property type="evidence" value="ECO:0007669"/>
    <property type="project" value="UniProtKB-KW"/>
</dbReference>
<feature type="domain" description="G-protein coupled receptors family 1 profile" evidence="19">
    <location>
        <begin position="72"/>
        <end position="314"/>
    </location>
</feature>
<keyword evidence="9 16" id="KW-0297">G-protein coupled receptor</keyword>
<keyword evidence="10 18" id="KW-0472">Membrane</keyword>
<evidence type="ECO:0000256" key="13">
    <source>
        <dbReference type="ARBA" id="ARBA00023180"/>
    </source>
</evidence>
<dbReference type="PRINTS" id="PR00577">
    <property type="entry name" value="OPSINRH3RH4"/>
</dbReference>
<evidence type="ECO:0000256" key="4">
    <source>
        <dbReference type="ARBA" id="ARBA00022606"/>
    </source>
</evidence>
<evidence type="ECO:0000256" key="9">
    <source>
        <dbReference type="ARBA" id="ARBA00023040"/>
    </source>
</evidence>
<dbReference type="EMBL" id="JACKWZ010000509">
    <property type="protein sequence ID" value="KAF9407077.1"/>
    <property type="molecule type" value="Genomic_DNA"/>
</dbReference>
<feature type="transmembrane region" description="Helical" evidence="18">
    <location>
        <begin position="258"/>
        <end position="279"/>
    </location>
</feature>
<dbReference type="GO" id="GO:0007602">
    <property type="term" value="P:phototransduction"/>
    <property type="evidence" value="ECO:0007669"/>
    <property type="project" value="UniProtKB-KW"/>
</dbReference>
<dbReference type="Gene3D" id="1.20.1070.10">
    <property type="entry name" value="Rhodopsin 7-helix transmembrane proteins"/>
    <property type="match status" value="1"/>
</dbReference>
<evidence type="ECO:0000259" key="19">
    <source>
        <dbReference type="PROSITE" id="PS50262"/>
    </source>
</evidence>
<keyword evidence="21" id="KW-1185">Reference proteome</keyword>
<reference evidence="20" key="1">
    <citation type="submission" date="2020-08" db="EMBL/GenBank/DDBJ databases">
        <title>Spodoptera exigua strain:BAW_Kor-Di-RS1 Genome sequencing and assembly.</title>
        <authorList>
            <person name="Kim J."/>
            <person name="Nam H.Y."/>
            <person name="Kwon M."/>
            <person name="Choi J.H."/>
            <person name="Cho S.R."/>
            <person name="Kim G.-H."/>
        </authorList>
    </citation>
    <scope>NUCLEOTIDE SEQUENCE</scope>
    <source>
        <strain evidence="20">BAW_Kor-Di-RS1</strain>
        <tissue evidence="20">Whole-body</tissue>
    </source>
</reference>
<evidence type="ECO:0000256" key="16">
    <source>
        <dbReference type="RuleBase" id="RU000688"/>
    </source>
</evidence>
<keyword evidence="12 16" id="KW-0675">Receptor</keyword>
<keyword evidence="13" id="KW-0325">Glycoprotein</keyword>
<evidence type="ECO:0000256" key="1">
    <source>
        <dbReference type="ARBA" id="ARBA00004141"/>
    </source>
</evidence>
<dbReference type="Pfam" id="PF00001">
    <property type="entry name" value="7tm_1"/>
    <property type="match status" value="1"/>
</dbReference>
<evidence type="ECO:0000256" key="2">
    <source>
        <dbReference type="ARBA" id="ARBA00010663"/>
    </source>
</evidence>
<evidence type="ECO:0000256" key="10">
    <source>
        <dbReference type="ARBA" id="ARBA00023136"/>
    </source>
</evidence>
<evidence type="ECO:0000313" key="21">
    <source>
        <dbReference type="Proteomes" id="UP000648187"/>
    </source>
</evidence>
<keyword evidence="11" id="KW-1015">Disulfide bond</keyword>
<feature type="transmembrane region" description="Helical" evidence="18">
    <location>
        <begin position="53"/>
        <end position="81"/>
    </location>
</feature>
<sequence length="361" mass="40658">MATNFTDDIGPMAYPLKMVSKEVVEHMLGWNIPEEHQDLVHDHWRNFPAVNKYWHYVLALIYTMLMVTSLLGNGIVIWIFGTSKSLRSPSNMFVINLAVFDLMMMLEMPLLIINSFYQRLIGYQLGCDIYAVLGSLSGIGGAITNAVIAFDRYKTISCPLDGRINKVQAAILIAFTWFWAMPFTILPALKIWGRFVPEGFLTTCSFDYFTDDQDTKVFVGCIFVRLHERMLSDQAKKMNVKSLAANKEDASRSVEIRIAKVAFTIFFLFVCAWTPYAFVTMTGAFGDRSLLTPIATMVPAVCCKVVSCIDPWVYAINHPRYRAELQKRLPWMGVREQDPDSVSTSTSVGTAQSTAQPTAEA</sequence>
<comment type="subcellular location">
    <subcellularLocation>
        <location evidence="1">Membrane</location>
        <topology evidence="1">Multi-pass membrane protein</topology>
    </subcellularLocation>
</comment>
<evidence type="ECO:0000256" key="15">
    <source>
        <dbReference type="ARBA" id="ARBA00023305"/>
    </source>
</evidence>
<feature type="transmembrane region" description="Helical" evidence="18">
    <location>
        <begin position="129"/>
        <end position="150"/>
    </location>
</feature>
<keyword evidence="14 16" id="KW-0807">Transducer</keyword>
<evidence type="ECO:0000256" key="3">
    <source>
        <dbReference type="ARBA" id="ARBA00022543"/>
    </source>
</evidence>
<comment type="caution">
    <text evidence="20">The sequence shown here is derived from an EMBL/GenBank/DDBJ whole genome shotgun (WGS) entry which is preliminary data.</text>
</comment>
<dbReference type="GO" id="GO:0004930">
    <property type="term" value="F:G protein-coupled receptor activity"/>
    <property type="evidence" value="ECO:0007669"/>
    <property type="project" value="UniProtKB-KW"/>
</dbReference>
<evidence type="ECO:0000256" key="11">
    <source>
        <dbReference type="ARBA" id="ARBA00023157"/>
    </source>
</evidence>
<evidence type="ECO:0000313" key="20">
    <source>
        <dbReference type="EMBL" id="KAF9407077.1"/>
    </source>
</evidence>
<feature type="region of interest" description="Disordered" evidence="17">
    <location>
        <begin position="336"/>
        <end position="361"/>
    </location>
</feature>
<keyword evidence="15" id="KW-0844">Vision</keyword>
<dbReference type="PROSITE" id="PS00237">
    <property type="entry name" value="G_PROTEIN_RECEP_F1_1"/>
    <property type="match status" value="1"/>
</dbReference>
<dbReference type="GO" id="GO:0009881">
    <property type="term" value="F:photoreceptor activity"/>
    <property type="evidence" value="ECO:0007669"/>
    <property type="project" value="UniProtKB-KW"/>
</dbReference>
<dbReference type="Proteomes" id="UP000648187">
    <property type="component" value="Unassembled WGS sequence"/>
</dbReference>
<keyword evidence="7 18" id="KW-1133">Transmembrane helix</keyword>
<keyword evidence="3" id="KW-0600">Photoreceptor protein</keyword>
<dbReference type="AlphaFoldDB" id="A0A835G591"/>
<feature type="compositionally biased region" description="Polar residues" evidence="17">
    <location>
        <begin position="340"/>
        <end position="361"/>
    </location>
</feature>
<feature type="transmembrane region" description="Helical" evidence="18">
    <location>
        <begin position="171"/>
        <end position="192"/>
    </location>
</feature>
<dbReference type="CDD" id="cd15079">
    <property type="entry name" value="7tmA_photoreceptors_insect"/>
    <property type="match status" value="1"/>
</dbReference>
<evidence type="ECO:0000256" key="12">
    <source>
        <dbReference type="ARBA" id="ARBA00023170"/>
    </source>
</evidence>
<evidence type="ECO:0000256" key="18">
    <source>
        <dbReference type="SAM" id="Phobius"/>
    </source>
</evidence>
<dbReference type="PROSITE" id="PS50262">
    <property type="entry name" value="G_PROTEIN_RECEP_F1_2"/>
    <property type="match status" value="1"/>
</dbReference>
<dbReference type="InterPro" id="IPR017452">
    <property type="entry name" value="GPCR_Rhodpsn_7TM"/>
</dbReference>
<dbReference type="PANTHER" id="PTHR24240">
    <property type="entry name" value="OPSIN"/>
    <property type="match status" value="1"/>
</dbReference>
<protein>
    <recommendedName>
        <fullName evidence="19">G-protein coupled receptors family 1 profile domain-containing protein</fullName>
    </recommendedName>
</protein>
<evidence type="ECO:0000256" key="7">
    <source>
        <dbReference type="ARBA" id="ARBA00022989"/>
    </source>
</evidence>
<feature type="transmembrane region" description="Helical" evidence="18">
    <location>
        <begin position="93"/>
        <end position="117"/>
    </location>
</feature>
<evidence type="ECO:0000256" key="5">
    <source>
        <dbReference type="ARBA" id="ARBA00022692"/>
    </source>
</evidence>
<keyword evidence="6" id="KW-0681">Retinal protein</keyword>
<dbReference type="GO" id="GO:0016020">
    <property type="term" value="C:membrane"/>
    <property type="evidence" value="ECO:0007669"/>
    <property type="project" value="UniProtKB-SubCell"/>
</dbReference>
<evidence type="ECO:0000256" key="17">
    <source>
        <dbReference type="SAM" id="MobiDB-lite"/>
    </source>
</evidence>
<comment type="similarity">
    <text evidence="2 16">Belongs to the G-protein coupled receptor 1 family.</text>
</comment>
<evidence type="ECO:0000256" key="8">
    <source>
        <dbReference type="ARBA" id="ARBA00022991"/>
    </source>
</evidence>
<organism evidence="20 21">
    <name type="scientific">Spodoptera exigua</name>
    <name type="common">Beet armyworm</name>
    <name type="synonym">Noctua fulgens</name>
    <dbReference type="NCBI Taxonomy" id="7107"/>
    <lineage>
        <taxon>Eukaryota</taxon>
        <taxon>Metazoa</taxon>
        <taxon>Ecdysozoa</taxon>
        <taxon>Arthropoda</taxon>
        <taxon>Hexapoda</taxon>
        <taxon>Insecta</taxon>
        <taxon>Pterygota</taxon>
        <taxon>Neoptera</taxon>
        <taxon>Endopterygota</taxon>
        <taxon>Lepidoptera</taxon>
        <taxon>Glossata</taxon>
        <taxon>Ditrysia</taxon>
        <taxon>Noctuoidea</taxon>
        <taxon>Noctuidae</taxon>
        <taxon>Amphipyrinae</taxon>
        <taxon>Spodoptera</taxon>
    </lineage>
</organism>
<evidence type="ECO:0000256" key="6">
    <source>
        <dbReference type="ARBA" id="ARBA00022925"/>
    </source>
</evidence>
<gene>
    <name evidence="20" type="ORF">HW555_012782</name>
</gene>
<proteinExistence type="inferred from homology"/>
<accession>A0A835G591</accession>
<dbReference type="InterPro" id="IPR050125">
    <property type="entry name" value="GPCR_opsins"/>
</dbReference>